<dbReference type="OrthoDB" id="92610at2"/>
<dbReference type="Pfam" id="PF00300">
    <property type="entry name" value="His_Phos_1"/>
    <property type="match status" value="1"/>
</dbReference>
<evidence type="ECO:0000313" key="1">
    <source>
        <dbReference type="EMBL" id="PPI87381.1"/>
    </source>
</evidence>
<proteinExistence type="predicted"/>
<dbReference type="AlphaFoldDB" id="A0A2P5SYG5"/>
<gene>
    <name evidence="1" type="primary">sixA</name>
    <name evidence="1" type="ORF">CRV11_00380</name>
</gene>
<dbReference type="InterPro" id="IPR029033">
    <property type="entry name" value="His_PPase_superfam"/>
</dbReference>
<sequence>MKIIIMRHGDSVKDLDNDQTRSLTQCGIRESQQIAHWLKKNNVYIEYALSSPYKRAIQTLSNISNILIFNHQIILPELKPNGNPLIVFQYLKKMFNDGIESVLLISHLPFICNLINVIFPKKTLSTFTPASIICVKTFLFTKKSEILWSFSSNGIIKLV</sequence>
<dbReference type="Gene3D" id="3.40.50.1240">
    <property type="entry name" value="Phosphoglycerate mutase-like"/>
    <property type="match status" value="1"/>
</dbReference>
<comment type="caution">
    <text evidence="1">The sequence shown here is derived from an EMBL/GenBank/DDBJ whole genome shotgun (WGS) entry which is preliminary data.</text>
</comment>
<dbReference type="SMART" id="SM00855">
    <property type="entry name" value="PGAM"/>
    <property type="match status" value="1"/>
</dbReference>
<dbReference type="RefSeq" id="WP_136131378.1">
    <property type="nucleotide sequence ID" value="NZ_PDKS01000001.1"/>
</dbReference>
<dbReference type="GO" id="GO:0101006">
    <property type="term" value="F:protein histidine phosphatase activity"/>
    <property type="evidence" value="ECO:0007669"/>
    <property type="project" value="InterPro"/>
</dbReference>
<dbReference type="EMBL" id="PDKS01000001">
    <property type="protein sequence ID" value="PPI87381.1"/>
    <property type="molecule type" value="Genomic_DNA"/>
</dbReference>
<reference evidence="1 2" key="1">
    <citation type="journal article" date="2018" name="Genome Biol. Evol.">
        <title>Cladogenesis and Genomic Streamlining in Extracellular Endosymbionts of Tropical Stink Bugs.</title>
        <authorList>
            <person name="Otero-Bravo A."/>
            <person name="Goffredi S."/>
            <person name="Sabree Z.L."/>
        </authorList>
    </citation>
    <scope>NUCLEOTIDE SEQUENCE [LARGE SCALE GENOMIC DNA]</scope>
    <source>
        <strain evidence="1 2">SoET</strain>
    </source>
</reference>
<dbReference type="InterPro" id="IPR013078">
    <property type="entry name" value="His_Pase_superF_clade-1"/>
</dbReference>
<organism evidence="1 2">
    <name type="scientific">Candidatus Pantoea edessiphila</name>
    <dbReference type="NCBI Taxonomy" id="2044610"/>
    <lineage>
        <taxon>Bacteria</taxon>
        <taxon>Pseudomonadati</taxon>
        <taxon>Pseudomonadota</taxon>
        <taxon>Gammaproteobacteria</taxon>
        <taxon>Enterobacterales</taxon>
        <taxon>Erwiniaceae</taxon>
        <taxon>Pantoea</taxon>
    </lineage>
</organism>
<dbReference type="CDD" id="cd07067">
    <property type="entry name" value="HP_PGM_like"/>
    <property type="match status" value="1"/>
</dbReference>
<dbReference type="SUPFAM" id="SSF53254">
    <property type="entry name" value="Phosphoglycerate mutase-like"/>
    <property type="match status" value="1"/>
</dbReference>
<protein>
    <submittedName>
        <fullName evidence="1">Phosphohistidine phosphatase SixA</fullName>
    </submittedName>
</protein>
<name>A0A2P5SYG5_9GAMM</name>
<dbReference type="Proteomes" id="UP000296034">
    <property type="component" value="Unassembled WGS sequence"/>
</dbReference>
<dbReference type="GO" id="GO:0005737">
    <property type="term" value="C:cytoplasm"/>
    <property type="evidence" value="ECO:0007669"/>
    <property type="project" value="InterPro"/>
</dbReference>
<accession>A0A2P5SYG5</accession>
<dbReference type="InterPro" id="IPR004449">
    <property type="entry name" value="SixA"/>
</dbReference>
<dbReference type="NCBIfam" id="TIGR00249">
    <property type="entry name" value="sixA"/>
    <property type="match status" value="1"/>
</dbReference>
<evidence type="ECO:0000313" key="2">
    <source>
        <dbReference type="Proteomes" id="UP000296034"/>
    </source>
</evidence>